<evidence type="ECO:0000256" key="3">
    <source>
        <dbReference type="ARBA" id="ARBA00023172"/>
    </source>
</evidence>
<keyword evidence="7" id="KW-0614">Plasmid</keyword>
<dbReference type="KEGG" id="ifl:C1H71_20450"/>
<keyword evidence="8" id="KW-1185">Reference proteome</keyword>
<feature type="domain" description="Core-binding (CB)" evidence="6">
    <location>
        <begin position="15"/>
        <end position="98"/>
    </location>
</feature>
<dbReference type="InterPro" id="IPR013762">
    <property type="entry name" value="Integrase-like_cat_sf"/>
</dbReference>
<evidence type="ECO:0000313" key="7">
    <source>
        <dbReference type="EMBL" id="QBC45915.1"/>
    </source>
</evidence>
<dbReference type="InterPro" id="IPR004107">
    <property type="entry name" value="Integrase_SAM-like_N"/>
</dbReference>
<dbReference type="RefSeq" id="WP_130108383.1">
    <property type="nucleotide sequence ID" value="NZ_CP025783.1"/>
</dbReference>
<evidence type="ECO:0000256" key="1">
    <source>
        <dbReference type="ARBA" id="ARBA00022908"/>
    </source>
</evidence>
<evidence type="ECO:0000259" key="5">
    <source>
        <dbReference type="PROSITE" id="PS51898"/>
    </source>
</evidence>
<dbReference type="SUPFAM" id="SSF56349">
    <property type="entry name" value="DNA breaking-rejoining enzymes"/>
    <property type="match status" value="1"/>
</dbReference>
<keyword evidence="3" id="KW-0233">DNA recombination</keyword>
<dbReference type="Gene3D" id="1.10.443.10">
    <property type="entry name" value="Intergrase catalytic core"/>
    <property type="match status" value="1"/>
</dbReference>
<proteinExistence type="predicted"/>
<dbReference type="PROSITE" id="PS51900">
    <property type="entry name" value="CB"/>
    <property type="match status" value="1"/>
</dbReference>
<dbReference type="InterPro" id="IPR044068">
    <property type="entry name" value="CB"/>
</dbReference>
<dbReference type="InterPro" id="IPR002104">
    <property type="entry name" value="Integrase_catalytic"/>
</dbReference>
<geneLocation type="plasmid" evidence="7 8">
    <name>pl1</name>
</geneLocation>
<dbReference type="SUPFAM" id="SSF47823">
    <property type="entry name" value="lambda integrase-like, N-terminal domain"/>
    <property type="match status" value="1"/>
</dbReference>
<dbReference type="AlphaFoldDB" id="A0A7G3GG50"/>
<dbReference type="EMBL" id="CP025783">
    <property type="protein sequence ID" value="QBC45915.1"/>
    <property type="molecule type" value="Genomic_DNA"/>
</dbReference>
<name>A0A7G3GG50_9NEIS</name>
<dbReference type="Pfam" id="PF02899">
    <property type="entry name" value="Phage_int_SAM_1"/>
    <property type="match status" value="1"/>
</dbReference>
<dbReference type="Proteomes" id="UP000515917">
    <property type="component" value="Plasmid pl1"/>
</dbReference>
<evidence type="ECO:0000313" key="8">
    <source>
        <dbReference type="Proteomes" id="UP000515917"/>
    </source>
</evidence>
<dbReference type="PANTHER" id="PTHR34605:SF3">
    <property type="entry name" value="P CELL-TYPE AGGLUTINATION PROTEIN MAP4-LIKE-RELATED"/>
    <property type="match status" value="1"/>
</dbReference>
<keyword evidence="1" id="KW-0229">DNA integration</keyword>
<dbReference type="CDD" id="cd00799">
    <property type="entry name" value="INT_Cre_C"/>
    <property type="match status" value="1"/>
</dbReference>
<dbReference type="GO" id="GO:0006310">
    <property type="term" value="P:DNA recombination"/>
    <property type="evidence" value="ECO:0007669"/>
    <property type="project" value="UniProtKB-KW"/>
</dbReference>
<reference evidence="7 8" key="1">
    <citation type="submission" date="2018-01" db="EMBL/GenBank/DDBJ databases">
        <title>Genome sequence of Iodobacter sp. strain PCH194 isolated from Indian Trans-Himalaya.</title>
        <authorList>
            <person name="Kumar V."/>
            <person name="Thakur V."/>
            <person name="Kumar S."/>
            <person name="Singh D."/>
        </authorList>
    </citation>
    <scope>NUCLEOTIDE SEQUENCE [LARGE SCALE GENOMIC DNA]</scope>
    <source>
        <strain evidence="7 8">PCH194</strain>
        <plasmid evidence="7 8">pl1</plasmid>
    </source>
</reference>
<evidence type="ECO:0000256" key="2">
    <source>
        <dbReference type="ARBA" id="ARBA00023125"/>
    </source>
</evidence>
<evidence type="ECO:0000259" key="6">
    <source>
        <dbReference type="PROSITE" id="PS51900"/>
    </source>
</evidence>
<dbReference type="GO" id="GO:0003677">
    <property type="term" value="F:DNA binding"/>
    <property type="evidence" value="ECO:0007669"/>
    <property type="project" value="UniProtKB-UniRule"/>
</dbReference>
<feature type="domain" description="Tyr recombinase" evidence="5">
    <location>
        <begin position="125"/>
        <end position="319"/>
    </location>
</feature>
<dbReference type="Pfam" id="PF00589">
    <property type="entry name" value="Phage_integrase"/>
    <property type="match status" value="1"/>
</dbReference>
<dbReference type="PANTHER" id="PTHR34605">
    <property type="entry name" value="PHAGE_INTEGRASE DOMAIN-CONTAINING PROTEIN"/>
    <property type="match status" value="1"/>
</dbReference>
<dbReference type="GO" id="GO:0015074">
    <property type="term" value="P:DNA integration"/>
    <property type="evidence" value="ECO:0007669"/>
    <property type="project" value="UniProtKB-KW"/>
</dbReference>
<keyword evidence="2 4" id="KW-0238">DNA-binding</keyword>
<sequence>MSDLVISLGFSGVPVELQANFAAALAYLRAQVSPATLRAYQSDFKIFCSWCDLHGLSRVPATPESLILFLANQAQGGISAVTLERRMASIRYIHQLKNIPSPTDHVHVRATLAGIKRTHGSQARQQKEPLLDHQLLEMLAFTPNTLAGARDRAILALGFAGAFRRSELAALEFADLKFDRLGHLICNIQRSKTDQSGKGFEKPIYNGSQFQAVVRLKAWLNEAGITEGPVFRRIDWAGGATEQALSGQWIGRVVKKYAGLIGLEVKDFGAHSLRSGFITSAGERDVQLYKIMEVTGQKDPRTVLRYLRRANLFKNHAGDSFL</sequence>
<organism evidence="7 8">
    <name type="scientific">Iodobacter fluviatilis</name>
    <dbReference type="NCBI Taxonomy" id="537"/>
    <lineage>
        <taxon>Bacteria</taxon>
        <taxon>Pseudomonadati</taxon>
        <taxon>Pseudomonadota</taxon>
        <taxon>Betaproteobacteria</taxon>
        <taxon>Neisseriales</taxon>
        <taxon>Chitinibacteraceae</taxon>
        <taxon>Iodobacter</taxon>
    </lineage>
</organism>
<evidence type="ECO:0000256" key="4">
    <source>
        <dbReference type="PROSITE-ProRule" id="PRU01248"/>
    </source>
</evidence>
<dbReference type="InterPro" id="IPR010998">
    <property type="entry name" value="Integrase_recombinase_N"/>
</dbReference>
<protein>
    <submittedName>
        <fullName evidence="7">Integrase</fullName>
    </submittedName>
</protein>
<accession>A0A7G3GG50</accession>
<dbReference type="InterPro" id="IPR052925">
    <property type="entry name" value="Phage_Integrase-like_Recomb"/>
</dbReference>
<dbReference type="Gene3D" id="1.10.150.130">
    <property type="match status" value="1"/>
</dbReference>
<dbReference type="InterPro" id="IPR011010">
    <property type="entry name" value="DNA_brk_join_enz"/>
</dbReference>
<gene>
    <name evidence="7" type="ORF">C1H71_20450</name>
</gene>
<dbReference type="PROSITE" id="PS51898">
    <property type="entry name" value="TYR_RECOMBINASE"/>
    <property type="match status" value="1"/>
</dbReference>